<dbReference type="SMART" id="SM00342">
    <property type="entry name" value="HTH_ARAC"/>
    <property type="match status" value="1"/>
</dbReference>
<dbReference type="EMBL" id="CP000390">
    <property type="protein sequence ID" value="ABG61978.1"/>
    <property type="molecule type" value="Genomic_DNA"/>
</dbReference>
<dbReference type="PANTHER" id="PTHR46796">
    <property type="entry name" value="HTH-TYPE TRANSCRIPTIONAL ACTIVATOR RHAS-RELATED"/>
    <property type="match status" value="1"/>
</dbReference>
<dbReference type="STRING" id="266779.Meso_0577"/>
<dbReference type="Pfam" id="PF12833">
    <property type="entry name" value="HTH_18"/>
    <property type="match status" value="1"/>
</dbReference>
<evidence type="ECO:0000256" key="4">
    <source>
        <dbReference type="SAM" id="MobiDB-lite"/>
    </source>
</evidence>
<evidence type="ECO:0000256" key="2">
    <source>
        <dbReference type="ARBA" id="ARBA00023125"/>
    </source>
</evidence>
<dbReference type="Gene3D" id="1.10.10.60">
    <property type="entry name" value="Homeodomain-like"/>
    <property type="match status" value="2"/>
</dbReference>
<dbReference type="GO" id="GO:0043565">
    <property type="term" value="F:sequence-specific DNA binding"/>
    <property type="evidence" value="ECO:0007669"/>
    <property type="project" value="InterPro"/>
</dbReference>
<dbReference type="InterPro" id="IPR003313">
    <property type="entry name" value="AraC-bd"/>
</dbReference>
<dbReference type="eggNOG" id="COG2207">
    <property type="taxonomic scope" value="Bacteria"/>
</dbReference>
<evidence type="ECO:0000259" key="5">
    <source>
        <dbReference type="PROSITE" id="PS01124"/>
    </source>
</evidence>
<keyword evidence="1" id="KW-0805">Transcription regulation</keyword>
<dbReference type="InterPro" id="IPR037923">
    <property type="entry name" value="HTH-like"/>
</dbReference>
<dbReference type="PROSITE" id="PS01124">
    <property type="entry name" value="HTH_ARAC_FAMILY_2"/>
    <property type="match status" value="1"/>
</dbReference>
<keyword evidence="2" id="KW-0238">DNA-binding</keyword>
<protein>
    <submittedName>
        <fullName evidence="6">Transcriptional regulator, AraC family</fullName>
    </submittedName>
</protein>
<feature type="compositionally biased region" description="Polar residues" evidence="4">
    <location>
        <begin position="19"/>
        <end position="29"/>
    </location>
</feature>
<dbReference type="Pfam" id="PF02311">
    <property type="entry name" value="AraC_binding"/>
    <property type="match status" value="1"/>
</dbReference>
<dbReference type="HOGENOM" id="CLU_000445_88_16_5"/>
<evidence type="ECO:0000313" key="6">
    <source>
        <dbReference type="EMBL" id="ABG61978.1"/>
    </source>
</evidence>
<dbReference type="InterPro" id="IPR050204">
    <property type="entry name" value="AraC_XylS_family_regulators"/>
</dbReference>
<proteinExistence type="predicted"/>
<dbReference type="SUPFAM" id="SSF46689">
    <property type="entry name" value="Homeodomain-like"/>
    <property type="match status" value="2"/>
</dbReference>
<dbReference type="PANTHER" id="PTHR46796:SF2">
    <property type="entry name" value="TRANSCRIPTIONAL REGULATORY PROTEIN"/>
    <property type="match status" value="1"/>
</dbReference>
<sequence length="313" mass="34838">METHSAPLSAVVAEREVQPSETHPSARSTVEPTFAVRQLQGGAPVELCWGTNTARSSLRHLHEDYRFGIAGSGHWACRYRGIDHIVTSGHLQYAEPGETSFCAFDGVNDSSYRVIVISPAALQAIYEDITGRPSNAPHFRDHIIADPAIWQSFACTHAELTSPMSRLEASSLLRDLVVQLLARNLSSTRVPRCTRHSSGLEIVRSYLHDQIAANPSLEELAAIAGLSPFHFSRLFRQTFGLPPHAYQNHLRIERAKELLKGGNSAAAIAHDLGFSDQPHFIRHFRRQVGVTPQRYLDAWLHWNRSFEPQAPAC</sequence>
<dbReference type="SUPFAM" id="SSF51215">
    <property type="entry name" value="Regulatory protein AraC"/>
    <property type="match status" value="1"/>
</dbReference>
<dbReference type="KEGG" id="mes:Meso_0577"/>
<accession>Q11KU7</accession>
<feature type="domain" description="HTH araC/xylS-type" evidence="5">
    <location>
        <begin position="201"/>
        <end position="298"/>
    </location>
</feature>
<name>Q11KU7_CHESB</name>
<keyword evidence="3" id="KW-0804">Transcription</keyword>
<evidence type="ECO:0000256" key="3">
    <source>
        <dbReference type="ARBA" id="ARBA00023163"/>
    </source>
</evidence>
<gene>
    <name evidence="6" type="ordered locus">Meso_0577</name>
</gene>
<dbReference type="AlphaFoldDB" id="Q11KU7"/>
<dbReference type="InterPro" id="IPR018060">
    <property type="entry name" value="HTH_AraC"/>
</dbReference>
<dbReference type="GO" id="GO:0003700">
    <property type="term" value="F:DNA-binding transcription factor activity"/>
    <property type="evidence" value="ECO:0007669"/>
    <property type="project" value="InterPro"/>
</dbReference>
<organism evidence="6">
    <name type="scientific">Chelativorans sp. (strain BNC1)</name>
    <dbReference type="NCBI Taxonomy" id="266779"/>
    <lineage>
        <taxon>Bacteria</taxon>
        <taxon>Pseudomonadati</taxon>
        <taxon>Pseudomonadota</taxon>
        <taxon>Alphaproteobacteria</taxon>
        <taxon>Hyphomicrobiales</taxon>
        <taxon>Phyllobacteriaceae</taxon>
        <taxon>Chelativorans</taxon>
    </lineage>
</organism>
<feature type="region of interest" description="Disordered" evidence="4">
    <location>
        <begin position="1"/>
        <end position="29"/>
    </location>
</feature>
<dbReference type="InterPro" id="IPR009057">
    <property type="entry name" value="Homeodomain-like_sf"/>
</dbReference>
<reference evidence="6" key="1">
    <citation type="submission" date="2006-06" db="EMBL/GenBank/DDBJ databases">
        <title>Complete sequence of chromosome of Chelativorans sp. BNC1.</title>
        <authorList>
            <consortium name="US DOE Joint Genome Institute"/>
            <person name="Copeland A."/>
            <person name="Lucas S."/>
            <person name="Lapidus A."/>
            <person name="Barry K."/>
            <person name="Detter J.C."/>
            <person name="Glavina del Rio T."/>
            <person name="Hammon N."/>
            <person name="Israni S."/>
            <person name="Dalin E."/>
            <person name="Tice H."/>
            <person name="Pitluck S."/>
            <person name="Chertkov O."/>
            <person name="Brettin T."/>
            <person name="Bruce D."/>
            <person name="Han C."/>
            <person name="Tapia R."/>
            <person name="Gilna P."/>
            <person name="Schmutz J."/>
            <person name="Larimer F."/>
            <person name="Land M."/>
            <person name="Hauser L."/>
            <person name="Kyrpides N."/>
            <person name="Mikhailova N."/>
            <person name="Richardson P."/>
        </authorList>
    </citation>
    <scope>NUCLEOTIDE SEQUENCE</scope>
    <source>
        <strain evidence="6">BNC1</strain>
    </source>
</reference>
<evidence type="ECO:0000256" key="1">
    <source>
        <dbReference type="ARBA" id="ARBA00023015"/>
    </source>
</evidence>